<feature type="domain" description="Asl1-like glycosyl hydrolase catalytic" evidence="4">
    <location>
        <begin position="27"/>
        <end position="249"/>
    </location>
</feature>
<protein>
    <submittedName>
        <fullName evidence="5">Ca2+-binding RTX toxin-like protein</fullName>
    </submittedName>
</protein>
<evidence type="ECO:0000256" key="3">
    <source>
        <dbReference type="SAM" id="MobiDB-lite"/>
    </source>
</evidence>
<dbReference type="EMBL" id="SOEB01000018">
    <property type="protein sequence ID" value="TDX26138.1"/>
    <property type="molecule type" value="Genomic_DNA"/>
</dbReference>
<dbReference type="GO" id="GO:0005576">
    <property type="term" value="C:extracellular region"/>
    <property type="evidence" value="ECO:0007669"/>
    <property type="project" value="UniProtKB-SubCell"/>
</dbReference>
<comment type="subcellular location">
    <subcellularLocation>
        <location evidence="1">Secreted</location>
    </subcellularLocation>
</comment>
<accession>A0A4R8FQ02</accession>
<dbReference type="Gene3D" id="3.20.20.80">
    <property type="entry name" value="Glycosidases"/>
    <property type="match status" value="1"/>
</dbReference>
<dbReference type="Pfam" id="PF11790">
    <property type="entry name" value="Glyco_hydro_cc"/>
    <property type="match status" value="1"/>
</dbReference>
<dbReference type="Gene3D" id="2.150.10.10">
    <property type="entry name" value="Serralysin-like metalloprotease, C-terminal"/>
    <property type="match status" value="5"/>
</dbReference>
<dbReference type="RefSeq" id="WP_166673717.1">
    <property type="nucleotide sequence ID" value="NZ_SOEB01000018.1"/>
</dbReference>
<name>A0A4R8FQ02_9RHOB</name>
<dbReference type="SUPFAM" id="SSF51445">
    <property type="entry name" value="(Trans)glycosidases"/>
    <property type="match status" value="1"/>
</dbReference>
<organism evidence="5 6">
    <name type="scientific">Rhodovulum visakhapatnamense</name>
    <dbReference type="NCBI Taxonomy" id="364297"/>
    <lineage>
        <taxon>Bacteria</taxon>
        <taxon>Pseudomonadati</taxon>
        <taxon>Pseudomonadota</taxon>
        <taxon>Alphaproteobacteria</taxon>
        <taxon>Rhodobacterales</taxon>
        <taxon>Paracoccaceae</taxon>
        <taxon>Rhodovulum</taxon>
    </lineage>
</organism>
<keyword evidence="2" id="KW-0964">Secreted</keyword>
<sequence length="750" mass="76354">MSIEHPEKIGLGTWDRDSLGSALNDLESVGVAWYYTWSDWALYDADPAPGTVEFVGMTWDERLVTPEALERIRASGATALLGFNEPDLDRQADMSVAQALDLWAALAATGLRLGSPAASLDQTLGEGSWLGRFVAGAEARGQTVDFIAVHYYSDSGDVAEFEAWLKAVHDQYDKPVWVTEWVLADWTGARSFSAADQAAFARAATEMMDDLDFVERHAWFAACEGGDGWYLNSGLFDAAGNLTEVGRTFAQLTAPGAPPPIAGGAGDDRLTGTAGAELVLGGAGDDLLSGGGGADTLRGEAGNDTLQGGTGGDGLEGGTGNDLYVVLSAASTLIERPGEGWDRVSASLNWVLGDHVEQLTLTGGAALDGTGNALGNVLTGTGAANRLDGREGDDTLQGGAGEDWLLGGAGHDRLWGGAGADLLEGGAGDDIYAVDTPGDRTFERPGEGWDRVCASVSWTLGDHVEQLTLGGSAALDGTGNALANVLTGNGAANLLDGRGGHDTLQGAGGNDTLQGGAGEDWLLGGAGSDRLWGGAGADLLEGGAGDDIYAVDTPGDRTFERPGEGWDRVCASVSWTLGDHVEQLTLGGSAALDGTGNALANVLIGNAGASYLCGLGGRDTLSGGAGDDGLVGGAGDDRLWGGAGNDWLDGGEGADLLDGGAGSDLLIGGAGADLFIFTGGWDRIADFEDDLDTLRLDHALWGGTPPDLAGVPGLASVTGAGLMVDFGAGNGIVVEGISSVWALIDDLQIV</sequence>
<evidence type="ECO:0000259" key="4">
    <source>
        <dbReference type="Pfam" id="PF11790"/>
    </source>
</evidence>
<dbReference type="GO" id="GO:0005509">
    <property type="term" value="F:calcium ion binding"/>
    <property type="evidence" value="ECO:0007669"/>
    <property type="project" value="InterPro"/>
</dbReference>
<dbReference type="PROSITE" id="PS00330">
    <property type="entry name" value="HEMOLYSIN_CALCIUM"/>
    <property type="match status" value="11"/>
</dbReference>
<dbReference type="InterPro" id="IPR011049">
    <property type="entry name" value="Serralysin-like_metalloprot_C"/>
</dbReference>
<dbReference type="InterPro" id="IPR024655">
    <property type="entry name" value="Asl1_glyco_hydro_catalytic"/>
</dbReference>
<evidence type="ECO:0000313" key="6">
    <source>
        <dbReference type="Proteomes" id="UP000295484"/>
    </source>
</evidence>
<dbReference type="InterPro" id="IPR017853">
    <property type="entry name" value="GH"/>
</dbReference>
<gene>
    <name evidence="5" type="ORF">EV657_11855</name>
</gene>
<evidence type="ECO:0000313" key="5">
    <source>
        <dbReference type="EMBL" id="TDX26138.1"/>
    </source>
</evidence>
<dbReference type="InterPro" id="IPR050557">
    <property type="entry name" value="RTX_toxin/Mannuronan_C5-epim"/>
</dbReference>
<evidence type="ECO:0000256" key="2">
    <source>
        <dbReference type="ARBA" id="ARBA00022525"/>
    </source>
</evidence>
<reference evidence="5 6" key="1">
    <citation type="submission" date="2019-03" db="EMBL/GenBank/DDBJ databases">
        <title>Genomic Encyclopedia of Type Strains, Phase IV (KMG-IV): sequencing the most valuable type-strain genomes for metagenomic binning, comparative biology and taxonomic classification.</title>
        <authorList>
            <person name="Goeker M."/>
        </authorList>
    </citation>
    <scope>NUCLEOTIDE SEQUENCE [LARGE SCALE GENOMIC DNA]</scope>
    <source>
        <strain evidence="5 6">JA181</strain>
    </source>
</reference>
<dbReference type="PRINTS" id="PR00313">
    <property type="entry name" value="CABNDNGRPT"/>
</dbReference>
<dbReference type="PANTHER" id="PTHR38340:SF1">
    <property type="entry name" value="S-LAYER PROTEIN"/>
    <property type="match status" value="1"/>
</dbReference>
<dbReference type="Proteomes" id="UP000295484">
    <property type="component" value="Unassembled WGS sequence"/>
</dbReference>
<dbReference type="InterPro" id="IPR001343">
    <property type="entry name" value="Hemolysn_Ca-bd"/>
</dbReference>
<dbReference type="Pfam" id="PF00353">
    <property type="entry name" value="HemolysinCabind"/>
    <property type="match status" value="7"/>
</dbReference>
<dbReference type="PANTHER" id="PTHR38340">
    <property type="entry name" value="S-LAYER PROTEIN"/>
    <property type="match status" value="1"/>
</dbReference>
<proteinExistence type="predicted"/>
<dbReference type="InterPro" id="IPR018511">
    <property type="entry name" value="Hemolysin-typ_Ca-bd_CS"/>
</dbReference>
<evidence type="ECO:0000256" key="1">
    <source>
        <dbReference type="ARBA" id="ARBA00004613"/>
    </source>
</evidence>
<comment type="caution">
    <text evidence="5">The sequence shown here is derived from an EMBL/GenBank/DDBJ whole genome shotgun (WGS) entry which is preliminary data.</text>
</comment>
<feature type="region of interest" description="Disordered" evidence="3">
    <location>
        <begin position="291"/>
        <end position="315"/>
    </location>
</feature>
<dbReference type="SUPFAM" id="SSF51120">
    <property type="entry name" value="beta-Roll"/>
    <property type="match status" value="4"/>
</dbReference>
<dbReference type="AlphaFoldDB" id="A0A4R8FQ02"/>